<dbReference type="Proteomes" id="UP001629246">
    <property type="component" value="Unassembled WGS sequence"/>
</dbReference>
<sequence>MPFANRAGRRIHYQVEGEGPPLLLHHGFTSSLEAWRFFGFAPALRARYKVIMLDALGHGLSDKPHDTGAYAQEQRCRDVTAVLDELGIERAHFFGYSMGGWVGYGMVRHAPQRLASLILGAAHPYADLSWDGFKEIDGSDPEAFLAAFETLLNEAITPQVKMLIRANDLVALAAAAKQPRPSQEDLLPQMQMPCLLFCGDADARHAAVQRCAELLAQGEFVSLPGVTHFGGLMQSVLVLPPVLDFLGRQAAL</sequence>
<dbReference type="InterPro" id="IPR000073">
    <property type="entry name" value="AB_hydrolase_1"/>
</dbReference>
<dbReference type="RefSeq" id="WP_408153640.1">
    <property type="nucleotide sequence ID" value="NZ_JAQQFM010000001.1"/>
</dbReference>
<name>A0ABW9A4U1_9BURK</name>
<dbReference type="PRINTS" id="PR00111">
    <property type="entry name" value="ABHYDROLASE"/>
</dbReference>
<keyword evidence="2" id="KW-0378">Hydrolase</keyword>
<dbReference type="PANTHER" id="PTHR43798">
    <property type="entry name" value="MONOACYLGLYCEROL LIPASE"/>
    <property type="match status" value="1"/>
</dbReference>
<dbReference type="InterPro" id="IPR050266">
    <property type="entry name" value="AB_hydrolase_sf"/>
</dbReference>
<evidence type="ECO:0000313" key="2">
    <source>
        <dbReference type="EMBL" id="MFL9922697.1"/>
    </source>
</evidence>
<reference evidence="2 3" key="1">
    <citation type="journal article" date="2024" name="Chem. Sci.">
        <title>Discovery of megapolipeptins by genome mining of a Burkholderiales bacteria collection.</title>
        <authorList>
            <person name="Paulo B.S."/>
            <person name="Recchia M.J.J."/>
            <person name="Lee S."/>
            <person name="Fergusson C.H."/>
            <person name="Romanowski S.B."/>
            <person name="Hernandez A."/>
            <person name="Krull N."/>
            <person name="Liu D.Y."/>
            <person name="Cavanagh H."/>
            <person name="Bos A."/>
            <person name="Gray C.A."/>
            <person name="Murphy B.T."/>
            <person name="Linington R.G."/>
            <person name="Eustaquio A.S."/>
        </authorList>
    </citation>
    <scope>NUCLEOTIDE SEQUENCE [LARGE SCALE GENOMIC DNA]</scope>
    <source>
        <strain evidence="2 3">RL21-008-BIB-A</strain>
    </source>
</reference>
<keyword evidence="3" id="KW-1185">Reference proteome</keyword>
<proteinExistence type="predicted"/>
<gene>
    <name evidence="2" type="ORF">PQR62_00375</name>
</gene>
<dbReference type="PANTHER" id="PTHR43798:SF33">
    <property type="entry name" value="HYDROLASE, PUTATIVE (AFU_ORTHOLOGUE AFUA_2G14860)-RELATED"/>
    <property type="match status" value="1"/>
</dbReference>
<accession>A0ABW9A4U1</accession>
<dbReference type="EMBL" id="JAQQFM010000001">
    <property type="protein sequence ID" value="MFL9922697.1"/>
    <property type="molecule type" value="Genomic_DNA"/>
</dbReference>
<evidence type="ECO:0000313" key="3">
    <source>
        <dbReference type="Proteomes" id="UP001629246"/>
    </source>
</evidence>
<feature type="domain" description="AB hydrolase-1" evidence="1">
    <location>
        <begin position="20"/>
        <end position="159"/>
    </location>
</feature>
<evidence type="ECO:0000259" key="1">
    <source>
        <dbReference type="Pfam" id="PF00561"/>
    </source>
</evidence>
<organism evidence="2 3">
    <name type="scientific">Herbaspirillum lusitanum</name>
    <dbReference type="NCBI Taxonomy" id="213312"/>
    <lineage>
        <taxon>Bacteria</taxon>
        <taxon>Pseudomonadati</taxon>
        <taxon>Pseudomonadota</taxon>
        <taxon>Betaproteobacteria</taxon>
        <taxon>Burkholderiales</taxon>
        <taxon>Oxalobacteraceae</taxon>
        <taxon>Herbaspirillum</taxon>
    </lineage>
</organism>
<dbReference type="SUPFAM" id="SSF53474">
    <property type="entry name" value="alpha/beta-Hydrolases"/>
    <property type="match status" value="1"/>
</dbReference>
<dbReference type="Pfam" id="PF00561">
    <property type="entry name" value="Abhydrolase_1"/>
    <property type="match status" value="1"/>
</dbReference>
<dbReference type="InterPro" id="IPR029058">
    <property type="entry name" value="AB_hydrolase_fold"/>
</dbReference>
<dbReference type="Gene3D" id="3.40.50.1820">
    <property type="entry name" value="alpha/beta hydrolase"/>
    <property type="match status" value="1"/>
</dbReference>
<dbReference type="GO" id="GO:0016787">
    <property type="term" value="F:hydrolase activity"/>
    <property type="evidence" value="ECO:0007669"/>
    <property type="project" value="UniProtKB-KW"/>
</dbReference>
<protein>
    <submittedName>
        <fullName evidence="2">Alpha/beta fold hydrolase</fullName>
    </submittedName>
</protein>
<comment type="caution">
    <text evidence="2">The sequence shown here is derived from an EMBL/GenBank/DDBJ whole genome shotgun (WGS) entry which is preliminary data.</text>
</comment>